<dbReference type="AlphaFoldDB" id="A0A835W6Z1"/>
<evidence type="ECO:0000313" key="2">
    <source>
        <dbReference type="EMBL" id="KAG2437861.1"/>
    </source>
</evidence>
<feature type="signal peptide" evidence="1">
    <location>
        <begin position="1"/>
        <end position="22"/>
    </location>
</feature>
<keyword evidence="3" id="KW-1185">Reference proteome</keyword>
<gene>
    <name evidence="2" type="ORF">HXX76_005479</name>
</gene>
<name>A0A835W6Z1_CHLIN</name>
<sequence>MRIRASSATRLLLPLLAAAALACAPALPTAAAASAAPTTSSGLTDFTARSKGSYLSHQLGLSTDCSYESLYVDIAEGVVVQGTTTTASSITGANGGGRRTGPEPETTAVTVSWSRGSWCPGEQPAFESYSGRLSDIDPAAIGLKTFKVSPTADTVQAQGLISIPVCDRNRACPEPPPAAAADPYADQPQLQPCRPACGTALISVNINARSATQPQVDRSTYSTVLPDGTRFRATSHGRACHSGYNGTVAVSFLPHAAAAADALAGGSTGGAAAPHPVLIPSTPSEDAWAWRAFSYDSEAVTQRIKPTRTRIH</sequence>
<dbReference type="EMBL" id="JAEHOC010000010">
    <property type="protein sequence ID" value="KAG2437861.1"/>
    <property type="molecule type" value="Genomic_DNA"/>
</dbReference>
<reference evidence="2" key="1">
    <citation type="journal article" date="2020" name="bioRxiv">
        <title>Comparative genomics of Chlamydomonas.</title>
        <authorList>
            <person name="Craig R.J."/>
            <person name="Hasan A.R."/>
            <person name="Ness R.W."/>
            <person name="Keightley P.D."/>
        </authorList>
    </citation>
    <scope>NUCLEOTIDE SEQUENCE</scope>
    <source>
        <strain evidence="2">SAG 7.73</strain>
    </source>
</reference>
<proteinExistence type="predicted"/>
<protein>
    <submittedName>
        <fullName evidence="2">Uncharacterized protein</fullName>
    </submittedName>
</protein>
<dbReference type="PROSITE" id="PS51257">
    <property type="entry name" value="PROKAR_LIPOPROTEIN"/>
    <property type="match status" value="1"/>
</dbReference>
<organism evidence="2 3">
    <name type="scientific">Chlamydomonas incerta</name>
    <dbReference type="NCBI Taxonomy" id="51695"/>
    <lineage>
        <taxon>Eukaryota</taxon>
        <taxon>Viridiplantae</taxon>
        <taxon>Chlorophyta</taxon>
        <taxon>core chlorophytes</taxon>
        <taxon>Chlorophyceae</taxon>
        <taxon>CS clade</taxon>
        <taxon>Chlamydomonadales</taxon>
        <taxon>Chlamydomonadaceae</taxon>
        <taxon>Chlamydomonas</taxon>
    </lineage>
</organism>
<evidence type="ECO:0000256" key="1">
    <source>
        <dbReference type="SAM" id="SignalP"/>
    </source>
</evidence>
<feature type="chain" id="PRO_5032954087" evidence="1">
    <location>
        <begin position="23"/>
        <end position="312"/>
    </location>
</feature>
<accession>A0A835W6Z1</accession>
<comment type="caution">
    <text evidence="2">The sequence shown here is derived from an EMBL/GenBank/DDBJ whole genome shotgun (WGS) entry which is preliminary data.</text>
</comment>
<dbReference type="Proteomes" id="UP000650467">
    <property type="component" value="Unassembled WGS sequence"/>
</dbReference>
<evidence type="ECO:0000313" key="3">
    <source>
        <dbReference type="Proteomes" id="UP000650467"/>
    </source>
</evidence>
<keyword evidence="1" id="KW-0732">Signal</keyword>